<reference evidence="3" key="1">
    <citation type="journal article" date="2023" name="Int. J. Mol. Sci.">
        <title>Metagenomics Revealed a New Genus 'Candidatus Thiocaldithrix dubininis' gen. nov., sp. nov. and a New Species 'Candidatus Thiothrix putei' sp. nov. in the Family Thiotrichaceae, Some Members of Which Have Traits of Both Na+- and H+-Motive Energetics.</title>
        <authorList>
            <person name="Ravin N.V."/>
            <person name="Muntyan M.S."/>
            <person name="Smolyakov D.D."/>
            <person name="Rudenko T.S."/>
            <person name="Beletsky A.V."/>
            <person name="Mardanov A.V."/>
            <person name="Grabovich M.Y."/>
        </authorList>
    </citation>
    <scope>NUCLEOTIDE SEQUENCE</scope>
    <source>
        <strain evidence="3">GKL-01</strain>
    </source>
</reference>
<organism evidence="3">
    <name type="scientific">Candidatus Thiocaldithrix dubininis</name>
    <dbReference type="NCBI Taxonomy" id="3080823"/>
    <lineage>
        <taxon>Bacteria</taxon>
        <taxon>Pseudomonadati</taxon>
        <taxon>Pseudomonadota</taxon>
        <taxon>Gammaproteobacteria</taxon>
        <taxon>Thiotrichales</taxon>
        <taxon>Thiotrichaceae</taxon>
        <taxon>Candidatus Thiocaldithrix</taxon>
    </lineage>
</organism>
<dbReference type="GO" id="GO:0003700">
    <property type="term" value="F:DNA-binding transcription factor activity"/>
    <property type="evidence" value="ECO:0007669"/>
    <property type="project" value="InterPro"/>
</dbReference>
<dbReference type="InterPro" id="IPR000551">
    <property type="entry name" value="MerR-type_HTH_dom"/>
</dbReference>
<name>A0AA95KD17_9GAMM</name>
<reference evidence="3" key="2">
    <citation type="submission" date="2023-04" db="EMBL/GenBank/DDBJ databases">
        <authorList>
            <person name="Beletskiy A.V."/>
            <person name="Mardanov A.V."/>
            <person name="Ravin N.V."/>
        </authorList>
    </citation>
    <scope>NUCLEOTIDE SEQUENCE</scope>
    <source>
        <strain evidence="3">GKL-01</strain>
    </source>
</reference>
<keyword evidence="1" id="KW-0238">DNA-binding</keyword>
<gene>
    <name evidence="3" type="ORF">QJT80_10305</name>
</gene>
<dbReference type="Gene3D" id="1.10.1660.10">
    <property type="match status" value="1"/>
</dbReference>
<sequence length="130" mass="15029">MSNPAIPNSQLPPIPSKRYFTIGEVSLLCGLKPGTLRYWEQEFPVLKPMKRKGNRRYYQKNDILMIRHIRHLVYERGYTLNGARQTLAEEYGNTSASTELELDVDHVEILVDSQLIAELEAVLHNLKQCF</sequence>
<dbReference type="InterPro" id="IPR009061">
    <property type="entry name" value="DNA-bd_dom_put_sf"/>
</dbReference>
<dbReference type="SMART" id="SM00422">
    <property type="entry name" value="HTH_MERR"/>
    <property type="match status" value="1"/>
</dbReference>
<dbReference type="Proteomes" id="UP001300672">
    <property type="component" value="Chromosome"/>
</dbReference>
<dbReference type="SUPFAM" id="SSF46955">
    <property type="entry name" value="Putative DNA-binding domain"/>
    <property type="match status" value="1"/>
</dbReference>
<dbReference type="FunFam" id="1.10.1660.10:FF:000003">
    <property type="entry name" value="MerR family transcriptional regulator"/>
    <property type="match status" value="1"/>
</dbReference>
<evidence type="ECO:0000256" key="1">
    <source>
        <dbReference type="ARBA" id="ARBA00023125"/>
    </source>
</evidence>
<dbReference type="PANTHER" id="PTHR30204:SF15">
    <property type="entry name" value="BLL5018 PROTEIN"/>
    <property type="match status" value="1"/>
</dbReference>
<dbReference type="GO" id="GO:0003677">
    <property type="term" value="F:DNA binding"/>
    <property type="evidence" value="ECO:0007669"/>
    <property type="project" value="UniProtKB-KW"/>
</dbReference>
<evidence type="ECO:0000313" key="3">
    <source>
        <dbReference type="EMBL" id="WGZ89894.1"/>
    </source>
</evidence>
<dbReference type="PANTHER" id="PTHR30204">
    <property type="entry name" value="REDOX-CYCLING DRUG-SENSING TRANSCRIPTIONAL ACTIVATOR SOXR"/>
    <property type="match status" value="1"/>
</dbReference>
<accession>A0AA95KD17</accession>
<feature type="domain" description="HTH merR-type" evidence="2">
    <location>
        <begin position="19"/>
        <end position="89"/>
    </location>
</feature>
<dbReference type="PROSITE" id="PS50937">
    <property type="entry name" value="HTH_MERR_2"/>
    <property type="match status" value="1"/>
</dbReference>
<dbReference type="CDD" id="cd04765">
    <property type="entry name" value="HTH_MlrA-like_sg2"/>
    <property type="match status" value="1"/>
</dbReference>
<dbReference type="EMBL" id="CP124755">
    <property type="protein sequence ID" value="WGZ89894.1"/>
    <property type="molecule type" value="Genomic_DNA"/>
</dbReference>
<dbReference type="InterPro" id="IPR047057">
    <property type="entry name" value="MerR_fam"/>
</dbReference>
<evidence type="ECO:0000259" key="2">
    <source>
        <dbReference type="PROSITE" id="PS50937"/>
    </source>
</evidence>
<protein>
    <submittedName>
        <fullName evidence="3">MerR family transcriptional regulator</fullName>
    </submittedName>
</protein>
<dbReference type="AlphaFoldDB" id="A0AA95KD17"/>
<dbReference type="KEGG" id="tdu:QJT80_10305"/>
<proteinExistence type="predicted"/>
<dbReference type="Pfam" id="PF13411">
    <property type="entry name" value="MerR_1"/>
    <property type="match status" value="1"/>
</dbReference>